<feature type="active site" evidence="7">
    <location>
        <position position="146"/>
    </location>
</feature>
<sequence length="314" mass="35098">MTDFSENAHQGVQMIEIDAERADQRVDNFLLSVLKGVPKSMIYRLLRTGQVRVNKGRVKPPYRLQSGDVIRIPPMRLADKPTVEPGRGVLARIARGVLHEDDALIVLNKPSGIAVHGGSGISYGVIEAMRTLKPECRGLELVHRLDRDTSGCLLIAKKRSALRRLHEALRQGEVKKLYLALCQGKWRGDGRVIDAPLRKNSVSSGERMVRVSADGKAAASGFTPKQRFKRATLMEVELFTGRTHQIRVHAAHSGHPLAGDDKYGDKVFNKEMREYGVKRLFLHAYRLEFPWEGGRLTVTAPLDESLEAVLERLT</sequence>
<comment type="function">
    <text evidence="2">Responsible for synthesis of pseudouridine from uracil at positions 955, 2504 and 2580 in 23S ribosomal RNA.</text>
</comment>
<accession>A0A0S2TE44</accession>
<dbReference type="PROSITE" id="PS50889">
    <property type="entry name" value="S4"/>
    <property type="match status" value="1"/>
</dbReference>
<dbReference type="Gene3D" id="3.10.290.10">
    <property type="entry name" value="RNA-binding S4 domain"/>
    <property type="match status" value="1"/>
</dbReference>
<dbReference type="STRING" id="1748243.Tel_09660"/>
<dbReference type="SUPFAM" id="SSF55174">
    <property type="entry name" value="Alpha-L RNA-binding motif"/>
    <property type="match status" value="1"/>
</dbReference>
<evidence type="ECO:0000256" key="6">
    <source>
        <dbReference type="ARBA" id="ARBA00023235"/>
    </source>
</evidence>
<reference evidence="11" key="1">
    <citation type="submission" date="2015-10" db="EMBL/GenBank/DDBJ databases">
        <title>Description of Candidatus Tenderia electrophaga gen. nov, sp. nov., an Uncultivated Electroautotroph from a Biocathode Enrichment.</title>
        <authorList>
            <person name="Eddie B.J."/>
            <person name="Malanoski A.P."/>
            <person name="Wang Z."/>
            <person name="Hall R.J."/>
            <person name="Oh S.D."/>
            <person name="Heiner C."/>
            <person name="Lin B."/>
            <person name="Strycharz-Glaven S.M."/>
        </authorList>
    </citation>
    <scope>NUCLEOTIDE SEQUENCE [LARGE SCALE GENOMIC DNA]</scope>
    <source>
        <strain evidence="11">NRL1</strain>
    </source>
</reference>
<name>A0A0S2TE44_9GAMM</name>
<dbReference type="InterPro" id="IPR036986">
    <property type="entry name" value="S4_RNA-bd_sf"/>
</dbReference>
<dbReference type="Gene3D" id="3.30.2350.10">
    <property type="entry name" value="Pseudouridine synthase"/>
    <property type="match status" value="1"/>
</dbReference>
<dbReference type="NCBIfam" id="NF008249">
    <property type="entry name" value="PRK11025.1"/>
    <property type="match status" value="1"/>
</dbReference>
<feature type="domain" description="RNA-binding S4" evidence="10">
    <location>
        <begin position="24"/>
        <end position="83"/>
    </location>
</feature>
<dbReference type="PROSITE" id="PS01129">
    <property type="entry name" value="PSI_RLU"/>
    <property type="match status" value="1"/>
</dbReference>
<evidence type="ECO:0000256" key="8">
    <source>
        <dbReference type="PROSITE-ProRule" id="PRU00182"/>
    </source>
</evidence>
<evidence type="ECO:0000256" key="9">
    <source>
        <dbReference type="RuleBase" id="RU362028"/>
    </source>
</evidence>
<comment type="catalytic activity">
    <reaction evidence="9">
        <text>a uridine in RNA = a pseudouridine in RNA</text>
        <dbReference type="Rhea" id="RHEA:48348"/>
        <dbReference type="Rhea" id="RHEA-COMP:12068"/>
        <dbReference type="Rhea" id="RHEA-COMP:12069"/>
        <dbReference type="ChEBI" id="CHEBI:65314"/>
        <dbReference type="ChEBI" id="CHEBI:65315"/>
    </reaction>
</comment>
<dbReference type="Pfam" id="PF00849">
    <property type="entry name" value="PseudoU_synth_2"/>
    <property type="match status" value="1"/>
</dbReference>
<dbReference type="KEGG" id="tee:Tel_09660"/>
<dbReference type="SMART" id="SM00363">
    <property type="entry name" value="S4"/>
    <property type="match status" value="1"/>
</dbReference>
<dbReference type="PANTHER" id="PTHR21600:SF92">
    <property type="entry name" value="RIBOSOMAL LARGE SUBUNIT PSEUDOURIDINE SYNTHASE C"/>
    <property type="match status" value="1"/>
</dbReference>
<keyword evidence="12" id="KW-1185">Reference proteome</keyword>
<proteinExistence type="inferred from homology"/>
<gene>
    <name evidence="11" type="ORF">Tel_09660</name>
</gene>
<comment type="catalytic activity">
    <reaction evidence="1">
        <text>uridine(955/2504/2580) in 23S rRNA = pseudouridine(955/2504/2580) in 23S rRNA</text>
        <dbReference type="Rhea" id="RHEA:42528"/>
        <dbReference type="Rhea" id="RHEA-COMP:10099"/>
        <dbReference type="Rhea" id="RHEA-COMP:10100"/>
        <dbReference type="ChEBI" id="CHEBI:65314"/>
        <dbReference type="ChEBI" id="CHEBI:65315"/>
        <dbReference type="EC" id="5.4.99.24"/>
    </reaction>
</comment>
<dbReference type="InterPro" id="IPR002942">
    <property type="entry name" value="S4_RNA-bd"/>
</dbReference>
<keyword evidence="4" id="KW-0698">rRNA processing</keyword>
<evidence type="ECO:0000256" key="7">
    <source>
        <dbReference type="PIRSR" id="PIRSR606225-1"/>
    </source>
</evidence>
<organism evidence="11 12">
    <name type="scientific">Candidatus Tenderia electrophaga</name>
    <dbReference type="NCBI Taxonomy" id="1748243"/>
    <lineage>
        <taxon>Bacteria</taxon>
        <taxon>Pseudomonadati</taxon>
        <taxon>Pseudomonadota</taxon>
        <taxon>Gammaproteobacteria</taxon>
        <taxon>Candidatus Tenderiales</taxon>
        <taxon>Candidatus Tenderiaceae</taxon>
        <taxon>Candidatus Tenderia</taxon>
    </lineage>
</organism>
<keyword evidence="6 9" id="KW-0413">Isomerase</keyword>
<dbReference type="GO" id="GO:0160141">
    <property type="term" value="F:23S rRNA pseudouridine(955/2504/2580) synthase activity"/>
    <property type="evidence" value="ECO:0007669"/>
    <property type="project" value="UniProtKB-EC"/>
</dbReference>
<dbReference type="InterPro" id="IPR006225">
    <property type="entry name" value="PsdUridine_synth_RluC/D"/>
</dbReference>
<evidence type="ECO:0000256" key="2">
    <source>
        <dbReference type="ARBA" id="ARBA00002876"/>
    </source>
</evidence>
<dbReference type="InterPro" id="IPR020103">
    <property type="entry name" value="PsdUridine_synth_cat_dom_sf"/>
</dbReference>
<dbReference type="EC" id="5.4.99.-" evidence="9"/>
<evidence type="ECO:0000256" key="5">
    <source>
        <dbReference type="ARBA" id="ARBA00022884"/>
    </source>
</evidence>
<dbReference type="NCBIfam" id="TIGR00005">
    <property type="entry name" value="rluA_subfam"/>
    <property type="match status" value="1"/>
</dbReference>
<dbReference type="GO" id="GO:0000455">
    <property type="term" value="P:enzyme-directed rRNA pseudouridine synthesis"/>
    <property type="evidence" value="ECO:0007669"/>
    <property type="project" value="TreeGrafter"/>
</dbReference>
<evidence type="ECO:0000259" key="10">
    <source>
        <dbReference type="SMART" id="SM00363"/>
    </source>
</evidence>
<dbReference type="GO" id="GO:0003723">
    <property type="term" value="F:RNA binding"/>
    <property type="evidence" value="ECO:0007669"/>
    <property type="project" value="UniProtKB-KW"/>
</dbReference>
<dbReference type="AlphaFoldDB" id="A0A0S2TE44"/>
<dbReference type="CDD" id="cd00165">
    <property type="entry name" value="S4"/>
    <property type="match status" value="1"/>
</dbReference>
<dbReference type="Pfam" id="PF01479">
    <property type="entry name" value="S4"/>
    <property type="match status" value="1"/>
</dbReference>
<evidence type="ECO:0000313" key="11">
    <source>
        <dbReference type="EMBL" id="ALP53395.1"/>
    </source>
</evidence>
<dbReference type="EMBL" id="CP013099">
    <property type="protein sequence ID" value="ALP53395.1"/>
    <property type="molecule type" value="Genomic_DNA"/>
</dbReference>
<evidence type="ECO:0000256" key="1">
    <source>
        <dbReference type="ARBA" id="ARBA00000381"/>
    </source>
</evidence>
<dbReference type="CDD" id="cd02869">
    <property type="entry name" value="PseudoU_synth_RluA_like"/>
    <property type="match status" value="1"/>
</dbReference>
<dbReference type="PANTHER" id="PTHR21600">
    <property type="entry name" value="MITOCHONDRIAL RNA PSEUDOURIDINE SYNTHASE"/>
    <property type="match status" value="1"/>
</dbReference>
<comment type="similarity">
    <text evidence="3 9">Belongs to the pseudouridine synthase RluA family.</text>
</comment>
<dbReference type="SUPFAM" id="SSF55120">
    <property type="entry name" value="Pseudouridine synthase"/>
    <property type="match status" value="1"/>
</dbReference>
<dbReference type="InterPro" id="IPR050188">
    <property type="entry name" value="RluA_PseudoU_synthase"/>
</dbReference>
<dbReference type="InterPro" id="IPR006224">
    <property type="entry name" value="PsdUridine_synth_RluA-like_CS"/>
</dbReference>
<evidence type="ECO:0000256" key="3">
    <source>
        <dbReference type="ARBA" id="ARBA00010876"/>
    </source>
</evidence>
<dbReference type="InterPro" id="IPR006145">
    <property type="entry name" value="PsdUridine_synth_RsuA/RluA"/>
</dbReference>
<protein>
    <recommendedName>
        <fullName evidence="9">Pseudouridine synthase</fullName>
        <ecNumber evidence="9">5.4.99.-</ecNumber>
    </recommendedName>
</protein>
<dbReference type="Proteomes" id="UP000055136">
    <property type="component" value="Chromosome"/>
</dbReference>
<evidence type="ECO:0000256" key="4">
    <source>
        <dbReference type="ARBA" id="ARBA00022552"/>
    </source>
</evidence>
<evidence type="ECO:0000313" key="12">
    <source>
        <dbReference type="Proteomes" id="UP000055136"/>
    </source>
</evidence>
<keyword evidence="5 8" id="KW-0694">RNA-binding</keyword>